<sequence>MEMPVLQDSDEHQSIGEMSNHHAVDETIITMLRQLAGDNLFGTMDGFDLSDNGQAAIAVEGSSMSPDNFDFATVYNDNIDPLPNAYLSLPASAFNMSPFNNTFTTVDPATFASPAIFIDTDNFLTGAKDDSFVGFTADAMTVGSATESVADFHTQMSNISSQLIKFSAPVLSNKGQLIYGVQPMIVQNSLTKADLAKLVKHTALALVGTKEHSTKVLTQNGFYRSRKFAPLPDPLTGGIPSRLSFGLHNPNWHRTSSHASNSDFISAVVTAVSCIPIVVTAKTPHTVVIAATEQYFNTMRLNYRIQIDEEKHRQQKAQQQPALLSID</sequence>
<protein>
    <submittedName>
        <fullName evidence="1">Uncharacterized protein</fullName>
    </submittedName>
</protein>
<dbReference type="Proteomes" id="UP000054166">
    <property type="component" value="Unassembled WGS sequence"/>
</dbReference>
<keyword evidence="2" id="KW-1185">Reference proteome</keyword>
<reference evidence="2" key="2">
    <citation type="submission" date="2015-01" db="EMBL/GenBank/DDBJ databases">
        <title>Evolutionary Origins and Diversification of the Mycorrhizal Mutualists.</title>
        <authorList>
            <consortium name="DOE Joint Genome Institute"/>
            <consortium name="Mycorrhizal Genomics Consortium"/>
            <person name="Kohler A."/>
            <person name="Kuo A."/>
            <person name="Nagy L.G."/>
            <person name="Floudas D."/>
            <person name="Copeland A."/>
            <person name="Barry K.W."/>
            <person name="Cichocki N."/>
            <person name="Veneault-Fourrey C."/>
            <person name="LaButti K."/>
            <person name="Lindquist E.A."/>
            <person name="Lipzen A."/>
            <person name="Lundell T."/>
            <person name="Morin E."/>
            <person name="Murat C."/>
            <person name="Riley R."/>
            <person name="Ohm R."/>
            <person name="Sun H."/>
            <person name="Tunlid A."/>
            <person name="Henrissat B."/>
            <person name="Grigoriev I.V."/>
            <person name="Hibbett D.S."/>
            <person name="Martin F."/>
        </authorList>
    </citation>
    <scope>NUCLEOTIDE SEQUENCE [LARGE SCALE GENOMIC DNA]</scope>
    <source>
        <strain evidence="2">F 1598</strain>
    </source>
</reference>
<proteinExistence type="predicted"/>
<dbReference type="AlphaFoldDB" id="A0A0C3FEH4"/>
<accession>A0A0C3FEH4</accession>
<evidence type="ECO:0000313" key="2">
    <source>
        <dbReference type="Proteomes" id="UP000054166"/>
    </source>
</evidence>
<evidence type="ECO:0000313" key="1">
    <source>
        <dbReference type="EMBL" id="KIM78281.1"/>
    </source>
</evidence>
<dbReference type="EMBL" id="KN833017">
    <property type="protein sequence ID" value="KIM78281.1"/>
    <property type="molecule type" value="Genomic_DNA"/>
</dbReference>
<name>A0A0C3FEH4_PILCF</name>
<dbReference type="HOGENOM" id="CLU_850243_0_0_1"/>
<organism evidence="1 2">
    <name type="scientific">Piloderma croceum (strain F 1598)</name>
    <dbReference type="NCBI Taxonomy" id="765440"/>
    <lineage>
        <taxon>Eukaryota</taxon>
        <taxon>Fungi</taxon>
        <taxon>Dikarya</taxon>
        <taxon>Basidiomycota</taxon>
        <taxon>Agaricomycotina</taxon>
        <taxon>Agaricomycetes</taxon>
        <taxon>Agaricomycetidae</taxon>
        <taxon>Atheliales</taxon>
        <taxon>Atheliaceae</taxon>
        <taxon>Piloderma</taxon>
    </lineage>
</organism>
<reference evidence="1 2" key="1">
    <citation type="submission" date="2014-04" db="EMBL/GenBank/DDBJ databases">
        <authorList>
            <consortium name="DOE Joint Genome Institute"/>
            <person name="Kuo A."/>
            <person name="Tarkka M."/>
            <person name="Buscot F."/>
            <person name="Kohler A."/>
            <person name="Nagy L.G."/>
            <person name="Floudas D."/>
            <person name="Copeland A."/>
            <person name="Barry K.W."/>
            <person name="Cichocki N."/>
            <person name="Veneault-Fourrey C."/>
            <person name="LaButti K."/>
            <person name="Lindquist E.A."/>
            <person name="Lipzen A."/>
            <person name="Lundell T."/>
            <person name="Morin E."/>
            <person name="Murat C."/>
            <person name="Sun H."/>
            <person name="Tunlid A."/>
            <person name="Henrissat B."/>
            <person name="Grigoriev I.V."/>
            <person name="Hibbett D.S."/>
            <person name="Martin F."/>
            <person name="Nordberg H.P."/>
            <person name="Cantor M.N."/>
            <person name="Hua S.X."/>
        </authorList>
    </citation>
    <scope>NUCLEOTIDE SEQUENCE [LARGE SCALE GENOMIC DNA]</scope>
    <source>
        <strain evidence="1 2">F 1598</strain>
    </source>
</reference>
<dbReference type="InParanoid" id="A0A0C3FEH4"/>
<gene>
    <name evidence="1" type="ORF">PILCRDRAFT_11274</name>
</gene>